<organism evidence="1 2">
    <name type="scientific">Vicia faba</name>
    <name type="common">Broad bean</name>
    <name type="synonym">Faba vulgaris</name>
    <dbReference type="NCBI Taxonomy" id="3906"/>
    <lineage>
        <taxon>Eukaryota</taxon>
        <taxon>Viridiplantae</taxon>
        <taxon>Streptophyta</taxon>
        <taxon>Embryophyta</taxon>
        <taxon>Tracheophyta</taxon>
        <taxon>Spermatophyta</taxon>
        <taxon>Magnoliopsida</taxon>
        <taxon>eudicotyledons</taxon>
        <taxon>Gunneridae</taxon>
        <taxon>Pentapetalae</taxon>
        <taxon>rosids</taxon>
        <taxon>fabids</taxon>
        <taxon>Fabales</taxon>
        <taxon>Fabaceae</taxon>
        <taxon>Papilionoideae</taxon>
        <taxon>50 kb inversion clade</taxon>
        <taxon>NPAAA clade</taxon>
        <taxon>Hologalegina</taxon>
        <taxon>IRL clade</taxon>
        <taxon>Fabeae</taxon>
        <taxon>Vicia</taxon>
    </lineage>
</organism>
<proteinExistence type="predicted"/>
<dbReference type="EMBL" id="OX451735">
    <property type="protein sequence ID" value="CAI8592346.1"/>
    <property type="molecule type" value="Genomic_DNA"/>
</dbReference>
<evidence type="ECO:0000313" key="1">
    <source>
        <dbReference type="EMBL" id="CAI8592346.1"/>
    </source>
</evidence>
<accession>A0AAV0Z1K0</accession>
<dbReference type="AlphaFoldDB" id="A0AAV0Z1K0"/>
<dbReference type="Proteomes" id="UP001157006">
    <property type="component" value="Chromosome 1S"/>
</dbReference>
<gene>
    <name evidence="1" type="ORF">VFH_I035120</name>
</gene>
<keyword evidence="2" id="KW-1185">Reference proteome</keyword>
<name>A0AAV0Z1K0_VICFA</name>
<evidence type="ECO:0000313" key="2">
    <source>
        <dbReference type="Proteomes" id="UP001157006"/>
    </source>
</evidence>
<reference evidence="1 2" key="1">
    <citation type="submission" date="2023-01" db="EMBL/GenBank/DDBJ databases">
        <authorList>
            <person name="Kreplak J."/>
        </authorList>
    </citation>
    <scope>NUCLEOTIDE SEQUENCE [LARGE SCALE GENOMIC DNA]</scope>
</reference>
<sequence length="114" mass="13297">MENYPAPLPDQDGIEDADAIPAELRSSIRFTKRSILQEQPVRIKHLLYQELRNVEETQSFVEDDNNNDGFRTPPDRIIKRIHECPGAPRKKKFIPPKRMKRKSPCARKLVFDSL</sequence>
<protein>
    <submittedName>
        <fullName evidence="1">Uncharacterized protein</fullName>
    </submittedName>
</protein>